<organism evidence="2 4">
    <name type="scientific">Klebsiella pneumoniae</name>
    <dbReference type="NCBI Taxonomy" id="573"/>
    <lineage>
        <taxon>Bacteria</taxon>
        <taxon>Pseudomonadati</taxon>
        <taxon>Pseudomonadota</taxon>
        <taxon>Gammaproteobacteria</taxon>
        <taxon>Enterobacterales</taxon>
        <taxon>Enterobacteriaceae</taxon>
        <taxon>Klebsiella/Raoultella group</taxon>
        <taxon>Klebsiella</taxon>
        <taxon>Klebsiella pneumoniae complex</taxon>
    </lineage>
</organism>
<evidence type="ECO:0000313" key="1">
    <source>
        <dbReference type="EMBL" id="STU44676.1"/>
    </source>
</evidence>
<evidence type="ECO:0000313" key="2">
    <source>
        <dbReference type="EMBL" id="STV29986.1"/>
    </source>
</evidence>
<proteinExistence type="predicted"/>
<name>A0A378B5V5_KLEPN</name>
<evidence type="ECO:0000313" key="4">
    <source>
        <dbReference type="Proteomes" id="UP000254387"/>
    </source>
</evidence>
<reference evidence="3 4" key="1">
    <citation type="submission" date="2018-06" db="EMBL/GenBank/DDBJ databases">
        <authorList>
            <consortium name="Pathogen Informatics"/>
            <person name="Doyle S."/>
        </authorList>
    </citation>
    <scope>NUCLEOTIDE SEQUENCE [LARGE SCALE GENOMIC DNA]</scope>
    <source>
        <strain evidence="1 3">NCTC5051</strain>
        <strain evidence="2 4">NCTC5053</strain>
    </source>
</reference>
<dbReference type="EMBL" id="UGLU01000001">
    <property type="protein sequence ID" value="STU44676.1"/>
    <property type="molecule type" value="Genomic_DNA"/>
</dbReference>
<sequence>MIDIERLSEAELIALHNRIVDRLRELQQQRVQQGMTQFRPGDVVSFMTNEGEVVGVLVRLNRKSVTVHTEGGGRWNVAPQLVTLVKRPLELGELERELDQTRIDGRPSDGKIH</sequence>
<gene>
    <name evidence="1" type="ORF">NCTC5051_00133</name>
    <name evidence="2" type="ORF">NCTC5053_03517</name>
</gene>
<protein>
    <submittedName>
        <fullName evidence="2">Uncharacterized protein</fullName>
    </submittedName>
</protein>
<accession>A0A378B5V5</accession>
<dbReference type="Proteomes" id="UP000254387">
    <property type="component" value="Unassembled WGS sequence"/>
</dbReference>
<dbReference type="Proteomes" id="UP000254141">
    <property type="component" value="Unassembled WGS sequence"/>
</dbReference>
<dbReference type="EMBL" id="UGMN01000004">
    <property type="protein sequence ID" value="STV29986.1"/>
    <property type="molecule type" value="Genomic_DNA"/>
</dbReference>
<dbReference type="AlphaFoldDB" id="A0A378B5V5"/>
<evidence type="ECO:0000313" key="3">
    <source>
        <dbReference type="Proteomes" id="UP000254141"/>
    </source>
</evidence>